<dbReference type="InParanoid" id="A0A2J7R7M6"/>
<organism evidence="2 3">
    <name type="scientific">Cryptotermes secundus</name>
    <dbReference type="NCBI Taxonomy" id="105785"/>
    <lineage>
        <taxon>Eukaryota</taxon>
        <taxon>Metazoa</taxon>
        <taxon>Ecdysozoa</taxon>
        <taxon>Arthropoda</taxon>
        <taxon>Hexapoda</taxon>
        <taxon>Insecta</taxon>
        <taxon>Pterygota</taxon>
        <taxon>Neoptera</taxon>
        <taxon>Polyneoptera</taxon>
        <taxon>Dictyoptera</taxon>
        <taxon>Blattodea</taxon>
        <taxon>Blattoidea</taxon>
        <taxon>Termitoidae</taxon>
        <taxon>Kalotermitidae</taxon>
        <taxon>Cryptotermitinae</taxon>
        <taxon>Cryptotermes</taxon>
    </lineage>
</organism>
<comment type="caution">
    <text evidence="2">The sequence shown here is derived from an EMBL/GenBank/DDBJ whole genome shotgun (WGS) entry which is preliminary data.</text>
</comment>
<accession>A0A2J7R7M6</accession>
<feature type="region of interest" description="Disordered" evidence="1">
    <location>
        <begin position="13"/>
        <end position="48"/>
    </location>
</feature>
<feature type="region of interest" description="Disordered" evidence="1">
    <location>
        <begin position="134"/>
        <end position="168"/>
    </location>
</feature>
<proteinExistence type="predicted"/>
<dbReference type="AlphaFoldDB" id="A0A2J7R7M6"/>
<gene>
    <name evidence="2" type="ORF">B7P43_G09625</name>
</gene>
<reference evidence="2 3" key="1">
    <citation type="submission" date="2017-12" db="EMBL/GenBank/DDBJ databases">
        <title>Hemimetabolous genomes reveal molecular basis of termite eusociality.</title>
        <authorList>
            <person name="Harrison M.C."/>
            <person name="Jongepier E."/>
            <person name="Robertson H.M."/>
            <person name="Arning N."/>
            <person name="Bitard-Feildel T."/>
            <person name="Chao H."/>
            <person name="Childers C.P."/>
            <person name="Dinh H."/>
            <person name="Doddapaneni H."/>
            <person name="Dugan S."/>
            <person name="Gowin J."/>
            <person name="Greiner C."/>
            <person name="Han Y."/>
            <person name="Hu H."/>
            <person name="Hughes D.S.T."/>
            <person name="Huylmans A.-K."/>
            <person name="Kemena C."/>
            <person name="Kremer L.P.M."/>
            <person name="Lee S.L."/>
            <person name="Lopez-Ezquerra A."/>
            <person name="Mallet L."/>
            <person name="Monroy-Kuhn J.M."/>
            <person name="Moser A."/>
            <person name="Murali S.C."/>
            <person name="Muzny D.M."/>
            <person name="Otani S."/>
            <person name="Piulachs M.-D."/>
            <person name="Poelchau M."/>
            <person name="Qu J."/>
            <person name="Schaub F."/>
            <person name="Wada-Katsumata A."/>
            <person name="Worley K.C."/>
            <person name="Xie Q."/>
            <person name="Ylla G."/>
            <person name="Poulsen M."/>
            <person name="Gibbs R.A."/>
            <person name="Schal C."/>
            <person name="Richards S."/>
            <person name="Belles X."/>
            <person name="Korb J."/>
            <person name="Bornberg-Bauer E."/>
        </authorList>
    </citation>
    <scope>NUCLEOTIDE SEQUENCE [LARGE SCALE GENOMIC DNA]</scope>
    <source>
        <tissue evidence="2">Whole body</tissue>
    </source>
</reference>
<evidence type="ECO:0000313" key="3">
    <source>
        <dbReference type="Proteomes" id="UP000235965"/>
    </source>
</evidence>
<dbReference type="OrthoDB" id="504170at2759"/>
<evidence type="ECO:0000313" key="2">
    <source>
        <dbReference type="EMBL" id="PNF36835.1"/>
    </source>
</evidence>
<sequence length="217" mass="23325">MYVVSSLFGKKVKAAATTASTNREIDSSVSKNSNSKEHHARVPQGKVAEEMPLAATVKSQMLSLLRRSKSTRAPRCESPARSSRKKGGGDTAMVIPNKRVSVLVDCPPAPSNGMVTIVEPYAMALGAAVTAVGSGSKHETTKKQASNSSQRAREAGHRSSSQTRRHRSQLYLPNSLFPSGFSTSILYVLPPPFHAACPAHIILNLIVLIILGQEYKF</sequence>
<protein>
    <submittedName>
        <fullName evidence="2">Uncharacterized protein</fullName>
    </submittedName>
</protein>
<dbReference type="Proteomes" id="UP000235965">
    <property type="component" value="Unassembled WGS sequence"/>
</dbReference>
<keyword evidence="3" id="KW-1185">Reference proteome</keyword>
<evidence type="ECO:0000256" key="1">
    <source>
        <dbReference type="SAM" id="MobiDB-lite"/>
    </source>
</evidence>
<feature type="region of interest" description="Disordered" evidence="1">
    <location>
        <begin position="66"/>
        <end position="93"/>
    </location>
</feature>
<name>A0A2J7R7M6_9NEOP</name>
<dbReference type="EMBL" id="NEVH01006731">
    <property type="protein sequence ID" value="PNF36835.1"/>
    <property type="molecule type" value="Genomic_DNA"/>
</dbReference>